<reference evidence="1" key="1">
    <citation type="submission" date="2021-05" db="EMBL/GenBank/DDBJ databases">
        <authorList>
            <person name="Alioto T."/>
            <person name="Alioto T."/>
            <person name="Gomez Garrido J."/>
        </authorList>
    </citation>
    <scope>NUCLEOTIDE SEQUENCE</scope>
</reference>
<dbReference type="AlphaFoldDB" id="A0A8D9DSD8"/>
<organism evidence="1">
    <name type="scientific">Cacopsylla melanoneura</name>
    <dbReference type="NCBI Taxonomy" id="428564"/>
    <lineage>
        <taxon>Eukaryota</taxon>
        <taxon>Metazoa</taxon>
        <taxon>Ecdysozoa</taxon>
        <taxon>Arthropoda</taxon>
        <taxon>Hexapoda</taxon>
        <taxon>Insecta</taxon>
        <taxon>Pterygota</taxon>
        <taxon>Neoptera</taxon>
        <taxon>Paraneoptera</taxon>
        <taxon>Hemiptera</taxon>
        <taxon>Sternorrhyncha</taxon>
        <taxon>Psylloidea</taxon>
        <taxon>Psyllidae</taxon>
        <taxon>Psyllinae</taxon>
        <taxon>Cacopsylla</taxon>
    </lineage>
</organism>
<sequence>MNVTLNLIQFLLNKWGTELNIRSRKKSILRLNICVHKYGSQTFNLQRIRKGPNFDWWSKKGRPYLIGGLKEGKDWLILPTSLLRVCAVGQVLGRLFTGYDDGS</sequence>
<dbReference type="EMBL" id="HBUF01375888">
    <property type="protein sequence ID" value="CAG6728261.1"/>
    <property type="molecule type" value="Transcribed_RNA"/>
</dbReference>
<protein>
    <submittedName>
        <fullName evidence="1">Uncharacterized protein</fullName>
    </submittedName>
</protein>
<proteinExistence type="predicted"/>
<name>A0A8D9DSD8_9HEMI</name>
<accession>A0A8D9DSD8</accession>
<evidence type="ECO:0000313" key="1">
    <source>
        <dbReference type="EMBL" id="CAG6728261.1"/>
    </source>
</evidence>